<evidence type="ECO:0000313" key="3">
    <source>
        <dbReference type="Proteomes" id="UP001178508"/>
    </source>
</evidence>
<feature type="compositionally biased region" description="Low complexity" evidence="1">
    <location>
        <begin position="117"/>
        <end position="149"/>
    </location>
</feature>
<organism evidence="2 3">
    <name type="scientific">Xyrichtys novacula</name>
    <name type="common">Pearly razorfish</name>
    <name type="synonym">Hemipteronotus novacula</name>
    <dbReference type="NCBI Taxonomy" id="13765"/>
    <lineage>
        <taxon>Eukaryota</taxon>
        <taxon>Metazoa</taxon>
        <taxon>Chordata</taxon>
        <taxon>Craniata</taxon>
        <taxon>Vertebrata</taxon>
        <taxon>Euteleostomi</taxon>
        <taxon>Actinopterygii</taxon>
        <taxon>Neopterygii</taxon>
        <taxon>Teleostei</taxon>
        <taxon>Neoteleostei</taxon>
        <taxon>Acanthomorphata</taxon>
        <taxon>Eupercaria</taxon>
        <taxon>Labriformes</taxon>
        <taxon>Labridae</taxon>
        <taxon>Xyrichtys</taxon>
    </lineage>
</organism>
<proteinExistence type="predicted"/>
<evidence type="ECO:0000313" key="2">
    <source>
        <dbReference type="EMBL" id="CAJ1076414.1"/>
    </source>
</evidence>
<sequence length="160" mass="16908">MSDFPPLAAPPPSRLSHGSRRSPPVQQCRSIPCFTPAPGRTRLPPIPTTSPLKPPSPAAHQRSAPPPRSSSDGRPEKLAEQRSGLPPRFSVRGHPATKATKAAEVNDSTDPVLVVESSMASTTASRAPTTASWASTTTSRINNNNNNDNSSIQATAEQDE</sequence>
<dbReference type="EMBL" id="OY660879">
    <property type="protein sequence ID" value="CAJ1076414.1"/>
    <property type="molecule type" value="Genomic_DNA"/>
</dbReference>
<evidence type="ECO:0000256" key="1">
    <source>
        <dbReference type="SAM" id="MobiDB-lite"/>
    </source>
</evidence>
<feature type="compositionally biased region" description="Pro residues" evidence="1">
    <location>
        <begin position="44"/>
        <end position="57"/>
    </location>
</feature>
<dbReference type="AlphaFoldDB" id="A0AAV1GTP0"/>
<name>A0AAV1GTP0_XYRNO</name>
<feature type="region of interest" description="Disordered" evidence="1">
    <location>
        <begin position="1"/>
        <end position="160"/>
    </location>
</feature>
<feature type="compositionally biased region" description="Polar residues" evidence="1">
    <location>
        <begin position="150"/>
        <end position="160"/>
    </location>
</feature>
<keyword evidence="3" id="KW-1185">Reference proteome</keyword>
<gene>
    <name evidence="2" type="ORF">XNOV1_A039884</name>
</gene>
<reference evidence="2" key="1">
    <citation type="submission" date="2023-08" db="EMBL/GenBank/DDBJ databases">
        <authorList>
            <person name="Alioto T."/>
            <person name="Alioto T."/>
            <person name="Gomez Garrido J."/>
        </authorList>
    </citation>
    <scope>NUCLEOTIDE SEQUENCE</scope>
</reference>
<feature type="compositionally biased region" description="Basic and acidic residues" evidence="1">
    <location>
        <begin position="71"/>
        <end position="80"/>
    </location>
</feature>
<dbReference type="Proteomes" id="UP001178508">
    <property type="component" value="Chromosome 16"/>
</dbReference>
<accession>A0AAV1GTP0</accession>
<protein>
    <submittedName>
        <fullName evidence="2">Uncharacterized protein</fullName>
    </submittedName>
</protein>